<dbReference type="AlphaFoldDB" id="A0A6G7ZKU4"/>
<dbReference type="NCBIfam" id="TIGR02098">
    <property type="entry name" value="MJ0042_CXXC"/>
    <property type="match status" value="1"/>
</dbReference>
<protein>
    <recommendedName>
        <fullName evidence="3">Zinc finger/thioredoxin putative domain-containing protein</fullName>
    </recommendedName>
</protein>
<keyword evidence="2" id="KW-0812">Transmembrane</keyword>
<accession>A0A6G7ZKU4</accession>
<sequence length="292" mass="30153">MILTCPACGTQYAVKDGAIPPQGRKVRCASCGESWHQQPEGGDAAAQADNGETAQAAGDPKPMAMAPEAEPAPAAGSFDDPAAQPADDDGLGFSTVPPIAPGPAGVEAPSAVPIPTDDGWDIVSRRDMEREFDPEKEIPDARELDELRDETGEDRRRNWGMAVALALVLVIALAAAFWLLAPDSLRRSIGFGSASASPLQITAQGGRQKLASGNELLVVSGRVVNPSTEAQRIPPIQARLLGAGGKVLYSWTIAPPATSLPPGGSTSFSSAEVDVPSGGDDIAVSFGRPVRG</sequence>
<dbReference type="KEGG" id="ssin:G7078_01185"/>
<dbReference type="Proteomes" id="UP000502502">
    <property type="component" value="Chromosome"/>
</dbReference>
<dbReference type="Pfam" id="PF13717">
    <property type="entry name" value="Zn_ribbon_4"/>
    <property type="match status" value="1"/>
</dbReference>
<keyword evidence="5" id="KW-1185">Reference proteome</keyword>
<feature type="region of interest" description="Disordered" evidence="1">
    <location>
        <begin position="260"/>
        <end position="292"/>
    </location>
</feature>
<organism evidence="4 5">
    <name type="scientific">Sphingomonas sinipercae</name>
    <dbReference type="NCBI Taxonomy" id="2714944"/>
    <lineage>
        <taxon>Bacteria</taxon>
        <taxon>Pseudomonadati</taxon>
        <taxon>Pseudomonadota</taxon>
        <taxon>Alphaproteobacteria</taxon>
        <taxon>Sphingomonadales</taxon>
        <taxon>Sphingomonadaceae</taxon>
        <taxon>Sphingomonas</taxon>
    </lineage>
</organism>
<feature type="compositionally biased region" description="Low complexity" evidence="1">
    <location>
        <begin position="62"/>
        <end position="85"/>
    </location>
</feature>
<evidence type="ECO:0000256" key="1">
    <source>
        <dbReference type="SAM" id="MobiDB-lite"/>
    </source>
</evidence>
<feature type="domain" description="Zinc finger/thioredoxin putative" evidence="3">
    <location>
        <begin position="1"/>
        <end position="35"/>
    </location>
</feature>
<proteinExistence type="predicted"/>
<evidence type="ECO:0000313" key="4">
    <source>
        <dbReference type="EMBL" id="QIL01538.1"/>
    </source>
</evidence>
<gene>
    <name evidence="4" type="ORF">G7078_01185</name>
</gene>
<dbReference type="InterPro" id="IPR011723">
    <property type="entry name" value="Znf/thioredoxin_put"/>
</dbReference>
<keyword evidence="2" id="KW-1133">Transmembrane helix</keyword>
<dbReference type="EMBL" id="CP049871">
    <property type="protein sequence ID" value="QIL01538.1"/>
    <property type="molecule type" value="Genomic_DNA"/>
</dbReference>
<dbReference type="RefSeq" id="WP_166092164.1">
    <property type="nucleotide sequence ID" value="NZ_CP049871.1"/>
</dbReference>
<evidence type="ECO:0000256" key="2">
    <source>
        <dbReference type="SAM" id="Phobius"/>
    </source>
</evidence>
<feature type="transmembrane region" description="Helical" evidence="2">
    <location>
        <begin position="159"/>
        <end position="181"/>
    </location>
</feature>
<reference evidence="4 5" key="1">
    <citation type="submission" date="2020-03" db="EMBL/GenBank/DDBJ databases">
        <title>Sphingomonas sp. nov., isolated from fish.</title>
        <authorList>
            <person name="Hyun D.-W."/>
            <person name="Bae J.-W."/>
        </authorList>
    </citation>
    <scope>NUCLEOTIDE SEQUENCE [LARGE SCALE GENOMIC DNA]</scope>
    <source>
        <strain evidence="4 5">HDW15C</strain>
    </source>
</reference>
<keyword evidence="2" id="KW-0472">Membrane</keyword>
<evidence type="ECO:0000259" key="3">
    <source>
        <dbReference type="Pfam" id="PF13717"/>
    </source>
</evidence>
<name>A0A6G7ZKU4_9SPHN</name>
<feature type="region of interest" description="Disordered" evidence="1">
    <location>
        <begin position="30"/>
        <end position="120"/>
    </location>
</feature>
<evidence type="ECO:0000313" key="5">
    <source>
        <dbReference type="Proteomes" id="UP000502502"/>
    </source>
</evidence>